<proteinExistence type="predicted"/>
<gene>
    <name evidence="7" type="ORF">EGW08_011800</name>
</gene>
<dbReference type="PANTHER" id="PTHR24379">
    <property type="entry name" value="KRAB AND ZINC FINGER DOMAIN-CONTAINING"/>
    <property type="match status" value="1"/>
</dbReference>
<evidence type="ECO:0000256" key="5">
    <source>
        <dbReference type="PROSITE-ProRule" id="PRU00042"/>
    </source>
</evidence>
<feature type="domain" description="C2H2-type" evidence="6">
    <location>
        <begin position="540"/>
        <end position="568"/>
    </location>
</feature>
<dbReference type="AlphaFoldDB" id="A0A3S0ZJL7"/>
<organism evidence="7 8">
    <name type="scientific">Elysia chlorotica</name>
    <name type="common">Eastern emerald elysia</name>
    <name type="synonym">Sea slug</name>
    <dbReference type="NCBI Taxonomy" id="188477"/>
    <lineage>
        <taxon>Eukaryota</taxon>
        <taxon>Metazoa</taxon>
        <taxon>Spiralia</taxon>
        <taxon>Lophotrochozoa</taxon>
        <taxon>Mollusca</taxon>
        <taxon>Gastropoda</taxon>
        <taxon>Heterobranchia</taxon>
        <taxon>Euthyneura</taxon>
        <taxon>Panpulmonata</taxon>
        <taxon>Sacoglossa</taxon>
        <taxon>Placobranchoidea</taxon>
        <taxon>Plakobranchidae</taxon>
        <taxon>Elysia</taxon>
    </lineage>
</organism>
<dbReference type="Proteomes" id="UP000271974">
    <property type="component" value="Unassembled WGS sequence"/>
</dbReference>
<evidence type="ECO:0000313" key="7">
    <source>
        <dbReference type="EMBL" id="RUS80431.1"/>
    </source>
</evidence>
<evidence type="ECO:0000256" key="3">
    <source>
        <dbReference type="ARBA" id="ARBA00022771"/>
    </source>
</evidence>
<sequence length="572" mass="64383">MMSLFGCGAEHTLGEHENDLYLAAELSLFSQPLTVTVVDPAALSSEDPQLCDVFSCLFCDHLSAGEVSISLHLAEVHKCRSLFSCTECDYQCSTKELFSTHVGAHISKSSGEVQGYGTGNDGRFIQGEVVIKQETLEDADGSQSDIGNDLVVPSVKSKTRKRRNVSACTESHSLENKSDQRVDIKRETSKTATELLNTLPNFNLGGKDLNIVKFKDHSLKKSKSNFTSFQGLVKALRNSPTVILDMPGGSFSDCEKFSCFVCGHSTKRFLNFKEHFMKHFDLTPFVCEICSAGFVNRRRLKLHLNSVHATTRQFLCASCPYAAKSLDGLKKHERLKHPREEDLKYPCPDCEQKFAIYQQLQNHQHLKHKLDKKFVCDLCNFSCNHSNRLQSHMNRHMGRVFLCFVCGHGYASKYLLNNHMLTHNSATSFPCDKCSFSSRHRNGLRSHMRVHSNERPYKCSLCSYQAKSKGTVKVHMKKHLPARRFACGQCEKAFKFKHHLERHTEQHSGVALACNLCDYSASSSSSYQRHMVLHDPSKRKNCSLCDRFFATPGELSRHMSKVHSDCDAGADG</sequence>
<dbReference type="Pfam" id="PF00096">
    <property type="entry name" value="zf-C2H2"/>
    <property type="match status" value="3"/>
</dbReference>
<dbReference type="GO" id="GO:0008270">
    <property type="term" value="F:zinc ion binding"/>
    <property type="evidence" value="ECO:0007669"/>
    <property type="project" value="UniProtKB-KW"/>
</dbReference>
<feature type="domain" description="C2H2-type" evidence="6">
    <location>
        <begin position="345"/>
        <end position="373"/>
    </location>
</feature>
<feature type="non-terminal residue" evidence="7">
    <location>
        <position position="572"/>
    </location>
</feature>
<evidence type="ECO:0000256" key="1">
    <source>
        <dbReference type="ARBA" id="ARBA00022723"/>
    </source>
</evidence>
<evidence type="ECO:0000256" key="4">
    <source>
        <dbReference type="ARBA" id="ARBA00022833"/>
    </source>
</evidence>
<keyword evidence="4" id="KW-0862">Zinc</keyword>
<keyword evidence="3 5" id="KW-0863">Zinc-finger</keyword>
<evidence type="ECO:0000256" key="2">
    <source>
        <dbReference type="ARBA" id="ARBA00022737"/>
    </source>
</evidence>
<evidence type="ECO:0000259" key="6">
    <source>
        <dbReference type="PROSITE" id="PS50157"/>
    </source>
</evidence>
<dbReference type="FunFam" id="3.30.160.60:FF:000446">
    <property type="entry name" value="Zinc finger protein"/>
    <property type="match status" value="1"/>
</dbReference>
<dbReference type="SMART" id="SM00355">
    <property type="entry name" value="ZnF_C2H2"/>
    <property type="match status" value="13"/>
</dbReference>
<dbReference type="STRING" id="188477.A0A3S0ZJL7"/>
<comment type="caution">
    <text evidence="7">The sequence shown here is derived from an EMBL/GenBank/DDBJ whole genome shotgun (WGS) entry which is preliminary data.</text>
</comment>
<feature type="domain" description="C2H2-type" evidence="6">
    <location>
        <begin position="401"/>
        <end position="428"/>
    </location>
</feature>
<dbReference type="InterPro" id="IPR013087">
    <property type="entry name" value="Znf_C2H2_type"/>
</dbReference>
<dbReference type="Gene3D" id="3.30.160.60">
    <property type="entry name" value="Classic Zinc Finger"/>
    <property type="match status" value="7"/>
</dbReference>
<dbReference type="PANTHER" id="PTHR24379:SF121">
    <property type="entry name" value="C2H2-TYPE DOMAIN-CONTAINING PROTEIN"/>
    <property type="match status" value="1"/>
</dbReference>
<keyword evidence="1" id="KW-0479">Metal-binding</keyword>
<dbReference type="InterPro" id="IPR036236">
    <property type="entry name" value="Znf_C2H2_sf"/>
</dbReference>
<name>A0A3S0ZJL7_ELYCH</name>
<dbReference type="EMBL" id="RQTK01000391">
    <property type="protein sequence ID" value="RUS80431.1"/>
    <property type="molecule type" value="Genomic_DNA"/>
</dbReference>
<dbReference type="SUPFAM" id="SSF57667">
    <property type="entry name" value="beta-beta-alpha zinc fingers"/>
    <property type="match status" value="5"/>
</dbReference>
<keyword evidence="8" id="KW-1185">Reference proteome</keyword>
<feature type="domain" description="C2H2-type" evidence="6">
    <location>
        <begin position="285"/>
        <end position="313"/>
    </location>
</feature>
<keyword evidence="2" id="KW-0677">Repeat</keyword>
<feature type="domain" description="C2H2-type" evidence="6">
    <location>
        <begin position="314"/>
        <end position="342"/>
    </location>
</feature>
<reference evidence="7 8" key="1">
    <citation type="submission" date="2019-01" db="EMBL/GenBank/DDBJ databases">
        <title>A draft genome assembly of the solar-powered sea slug Elysia chlorotica.</title>
        <authorList>
            <person name="Cai H."/>
            <person name="Li Q."/>
            <person name="Fang X."/>
            <person name="Li J."/>
            <person name="Curtis N.E."/>
            <person name="Altenburger A."/>
            <person name="Shibata T."/>
            <person name="Feng M."/>
            <person name="Maeda T."/>
            <person name="Schwartz J.A."/>
            <person name="Shigenobu S."/>
            <person name="Lundholm N."/>
            <person name="Nishiyama T."/>
            <person name="Yang H."/>
            <person name="Hasebe M."/>
            <person name="Li S."/>
            <person name="Pierce S.K."/>
            <person name="Wang J."/>
        </authorList>
    </citation>
    <scope>NUCLEOTIDE SEQUENCE [LARGE SCALE GENOMIC DNA]</scope>
    <source>
        <strain evidence="7">EC2010</strain>
        <tissue evidence="7">Whole organism of an adult</tissue>
    </source>
</reference>
<dbReference type="OrthoDB" id="3561125at2759"/>
<protein>
    <recommendedName>
        <fullName evidence="6">C2H2-type domain-containing protein</fullName>
    </recommendedName>
</protein>
<accession>A0A3S0ZJL7</accession>
<dbReference type="PROSITE" id="PS00028">
    <property type="entry name" value="ZINC_FINGER_C2H2_1"/>
    <property type="match status" value="7"/>
</dbReference>
<feature type="domain" description="C2H2-type" evidence="6">
    <location>
        <begin position="485"/>
        <end position="509"/>
    </location>
</feature>
<dbReference type="PROSITE" id="PS50157">
    <property type="entry name" value="ZINC_FINGER_C2H2_2"/>
    <property type="match status" value="7"/>
</dbReference>
<evidence type="ECO:0000313" key="8">
    <source>
        <dbReference type="Proteomes" id="UP000271974"/>
    </source>
</evidence>
<feature type="domain" description="C2H2-type" evidence="6">
    <location>
        <begin position="429"/>
        <end position="456"/>
    </location>
</feature>